<sequence>MIPNLPLFISISFVLTTVYVIFLFIKSNTVRKSSLFIVLLWTVVLSILSYAGLYHYQEGDTYSRFVYILLPSIIFMVFLLRNKANYETRDFKWSTALHIVRLPIELLLFQLAVRKWIPMEMTYEGWNYDIIPGVTAVILVAWMNYRKIDYKLLLGWNIVSLCLVLFILSNGFLSQELLYINFGYAVPNKAIAYFPMVLLAGVIVPIVVYTHISDIILLKKKISEGG</sequence>
<evidence type="ECO:0000313" key="3">
    <source>
        <dbReference type="Proteomes" id="UP001497527"/>
    </source>
</evidence>
<feature type="transmembrane region" description="Helical" evidence="1">
    <location>
        <begin position="152"/>
        <end position="173"/>
    </location>
</feature>
<feature type="transmembrane region" description="Helical" evidence="1">
    <location>
        <begin position="193"/>
        <end position="212"/>
    </location>
</feature>
<dbReference type="EMBL" id="CAXJIO010000010">
    <property type="protein sequence ID" value="CAL2101816.1"/>
    <property type="molecule type" value="Genomic_DNA"/>
</dbReference>
<reference evidence="2 3" key="1">
    <citation type="submission" date="2024-05" db="EMBL/GenBank/DDBJ databases">
        <authorList>
            <person name="Duchaud E."/>
        </authorList>
    </citation>
    <scope>NUCLEOTIDE SEQUENCE [LARGE SCALE GENOMIC DNA]</scope>
    <source>
        <strain evidence="2">Ena-SAMPLE-TAB-13-05-2024-13:56:06:370-140308</strain>
    </source>
</reference>
<feature type="transmembrane region" description="Helical" evidence="1">
    <location>
        <begin position="37"/>
        <end position="56"/>
    </location>
</feature>
<name>A0ABP1EWY5_9FLAO</name>
<evidence type="ECO:0008006" key="4">
    <source>
        <dbReference type="Google" id="ProtNLM"/>
    </source>
</evidence>
<feature type="transmembrane region" description="Helical" evidence="1">
    <location>
        <begin position="6"/>
        <end position="25"/>
    </location>
</feature>
<accession>A0ABP1EWY5</accession>
<keyword evidence="1" id="KW-0472">Membrane</keyword>
<evidence type="ECO:0000256" key="1">
    <source>
        <dbReference type="SAM" id="Phobius"/>
    </source>
</evidence>
<protein>
    <recommendedName>
        <fullName evidence="4">Lycopene cyclase domain-containing protein</fullName>
    </recommendedName>
</protein>
<gene>
    <name evidence="2" type="ORF">T190423A01A_10379</name>
</gene>
<feature type="transmembrane region" description="Helical" evidence="1">
    <location>
        <begin position="62"/>
        <end position="81"/>
    </location>
</feature>
<organism evidence="2 3">
    <name type="scientific">Tenacibaculum polynesiense</name>
    <dbReference type="NCBI Taxonomy" id="3137857"/>
    <lineage>
        <taxon>Bacteria</taxon>
        <taxon>Pseudomonadati</taxon>
        <taxon>Bacteroidota</taxon>
        <taxon>Flavobacteriia</taxon>
        <taxon>Flavobacteriales</taxon>
        <taxon>Flavobacteriaceae</taxon>
        <taxon>Tenacibaculum</taxon>
    </lineage>
</organism>
<keyword evidence="3" id="KW-1185">Reference proteome</keyword>
<keyword evidence="1" id="KW-0812">Transmembrane</keyword>
<comment type="caution">
    <text evidence="2">The sequence shown here is derived from an EMBL/GenBank/DDBJ whole genome shotgun (WGS) entry which is preliminary data.</text>
</comment>
<evidence type="ECO:0000313" key="2">
    <source>
        <dbReference type="EMBL" id="CAL2101816.1"/>
    </source>
</evidence>
<keyword evidence="1" id="KW-1133">Transmembrane helix</keyword>
<dbReference type="RefSeq" id="WP_348715025.1">
    <property type="nucleotide sequence ID" value="NZ_CAXJIO010000010.1"/>
</dbReference>
<dbReference type="Proteomes" id="UP001497527">
    <property type="component" value="Unassembled WGS sequence"/>
</dbReference>
<proteinExistence type="predicted"/>